<organism evidence="1 2">
    <name type="scientific">Lipomyces tetrasporus</name>
    <dbReference type="NCBI Taxonomy" id="54092"/>
    <lineage>
        <taxon>Eukaryota</taxon>
        <taxon>Fungi</taxon>
        <taxon>Dikarya</taxon>
        <taxon>Ascomycota</taxon>
        <taxon>Saccharomycotina</taxon>
        <taxon>Lipomycetes</taxon>
        <taxon>Lipomycetales</taxon>
        <taxon>Lipomycetaceae</taxon>
        <taxon>Lipomyces</taxon>
    </lineage>
</organism>
<dbReference type="RefSeq" id="XP_056047067.1">
    <property type="nucleotide sequence ID" value="XM_056190163.1"/>
</dbReference>
<sequence length="164" mass="18515">MDRSPRPSRQRRLDYCLLNDGSDEEASFEDRIHELPMAPILSSIISEDSCTIQPRNRAARATEGPKARGSQTVIFVASISMSRLVSDVIGRLQIRQGKLQLQTWQDIWNSIQSTLPNLALELQAQRNSLLSLPFSKGNRFLQSSNFSKGTFTLDSYGETSIYDY</sequence>
<proteinExistence type="predicted"/>
<evidence type="ECO:0000313" key="1">
    <source>
        <dbReference type="EMBL" id="KAJ8103617.1"/>
    </source>
</evidence>
<dbReference type="EMBL" id="JARPMG010000001">
    <property type="protein sequence ID" value="KAJ8103617.1"/>
    <property type="molecule type" value="Genomic_DNA"/>
</dbReference>
<dbReference type="Proteomes" id="UP001217417">
    <property type="component" value="Unassembled WGS sequence"/>
</dbReference>
<dbReference type="AlphaFoldDB" id="A0AAD7QY62"/>
<reference evidence="1" key="1">
    <citation type="submission" date="2023-03" db="EMBL/GenBank/DDBJ databases">
        <title>Near-Complete genome sequence of Lipomyces tetrasporous NRRL Y-64009, an oleaginous yeast capable of growing on lignocellulosic hydrolysates.</title>
        <authorList>
            <consortium name="Lawrence Berkeley National Laboratory"/>
            <person name="Jagtap S.S."/>
            <person name="Liu J.-J."/>
            <person name="Walukiewicz H.E."/>
            <person name="Pangilinan J."/>
            <person name="Lipzen A."/>
            <person name="Ahrendt S."/>
            <person name="Koriabine M."/>
            <person name="Cobaugh K."/>
            <person name="Salamov A."/>
            <person name="Yoshinaga Y."/>
            <person name="Ng V."/>
            <person name="Daum C."/>
            <person name="Grigoriev I.V."/>
            <person name="Slininger P.J."/>
            <person name="Dien B.S."/>
            <person name="Jin Y.-S."/>
            <person name="Rao C.V."/>
        </authorList>
    </citation>
    <scope>NUCLEOTIDE SEQUENCE</scope>
    <source>
        <strain evidence="1">NRRL Y-64009</strain>
    </source>
</reference>
<comment type="caution">
    <text evidence="1">The sequence shown here is derived from an EMBL/GenBank/DDBJ whole genome shotgun (WGS) entry which is preliminary data.</text>
</comment>
<name>A0AAD7QY62_9ASCO</name>
<protein>
    <submittedName>
        <fullName evidence="1">Uncharacterized protein</fullName>
    </submittedName>
</protein>
<dbReference type="GeneID" id="80885329"/>
<gene>
    <name evidence="1" type="ORF">POJ06DRAFT_284469</name>
</gene>
<keyword evidence="2" id="KW-1185">Reference proteome</keyword>
<accession>A0AAD7QY62</accession>
<evidence type="ECO:0000313" key="2">
    <source>
        <dbReference type="Proteomes" id="UP001217417"/>
    </source>
</evidence>